<dbReference type="InterPro" id="IPR011010">
    <property type="entry name" value="DNA_brk_join_enz"/>
</dbReference>
<dbReference type="PANTHER" id="PTHR30349:SF94">
    <property type="entry name" value="INTEGRASE_RECOMBINASE HI_1414-RELATED"/>
    <property type="match status" value="1"/>
</dbReference>
<evidence type="ECO:0000313" key="5">
    <source>
        <dbReference type="EMBL" id="NGO65331.1"/>
    </source>
</evidence>
<dbReference type="SUPFAM" id="SSF56349">
    <property type="entry name" value="DNA breaking-rejoining enzymes"/>
    <property type="match status" value="1"/>
</dbReference>
<dbReference type="Proteomes" id="UP000477849">
    <property type="component" value="Unassembled WGS sequence"/>
</dbReference>
<dbReference type="GO" id="GO:0003677">
    <property type="term" value="F:DNA binding"/>
    <property type="evidence" value="ECO:0007669"/>
    <property type="project" value="UniProtKB-KW"/>
</dbReference>
<keyword evidence="6" id="KW-1185">Reference proteome</keyword>
<dbReference type="EMBL" id="JAAKZH010000005">
    <property type="protein sequence ID" value="NGO65331.1"/>
    <property type="molecule type" value="Genomic_DNA"/>
</dbReference>
<dbReference type="InterPro" id="IPR002104">
    <property type="entry name" value="Integrase_catalytic"/>
</dbReference>
<evidence type="ECO:0000259" key="4">
    <source>
        <dbReference type="PROSITE" id="PS51898"/>
    </source>
</evidence>
<proteinExistence type="predicted"/>
<dbReference type="CDD" id="cd00796">
    <property type="entry name" value="INT_Rci_Hp1_C"/>
    <property type="match status" value="1"/>
</dbReference>
<dbReference type="InterPro" id="IPR010998">
    <property type="entry name" value="Integrase_recombinase_N"/>
</dbReference>
<dbReference type="PROSITE" id="PS51898">
    <property type="entry name" value="TYR_RECOMBINASE"/>
    <property type="match status" value="1"/>
</dbReference>
<reference evidence="5 6" key="1">
    <citation type="submission" date="2020-02" db="EMBL/GenBank/DDBJ databases">
        <title>Genome sequence of the type strain CCBAU10050 of Rhizobium daejeonense.</title>
        <authorList>
            <person name="Gao J."/>
            <person name="Sun J."/>
        </authorList>
    </citation>
    <scope>NUCLEOTIDE SEQUENCE [LARGE SCALE GENOMIC DNA]</scope>
    <source>
        <strain evidence="5 6">CCBAU10050</strain>
    </source>
</reference>
<accession>A0A6M1S4W9</accession>
<keyword evidence="3" id="KW-0233">DNA recombination</keyword>
<dbReference type="InterPro" id="IPR050090">
    <property type="entry name" value="Tyrosine_recombinase_XerCD"/>
</dbReference>
<feature type="domain" description="Tyr recombinase" evidence="4">
    <location>
        <begin position="161"/>
        <end position="334"/>
    </location>
</feature>
<evidence type="ECO:0000256" key="2">
    <source>
        <dbReference type="ARBA" id="ARBA00023125"/>
    </source>
</evidence>
<gene>
    <name evidence="5" type="ORF">G6N76_16800</name>
</gene>
<name>A0A6M1S4W9_9HYPH</name>
<dbReference type="InterPro" id="IPR013762">
    <property type="entry name" value="Integrase-like_cat_sf"/>
</dbReference>
<protein>
    <submittedName>
        <fullName evidence="5">Site-specific integrase</fullName>
    </submittedName>
</protein>
<keyword evidence="1" id="KW-0229">DNA integration</keyword>
<sequence length="351" mass="40137">MATIRKLRGRWQAQVRRRGVKPRCKSFDSKLEAEKWARDLEAQVDRFGVAPDTKILESTTLSDLLERYQREVSPLKRGSVQEIQRIDVLRRHDLAYRTLIGLSQQDIASFRDERLQSVAPSTTVRELAILSQVLEVAIRDWGLPLTKNVVKLVRRPVIRNERSRRLTRDEEQRLLGGCDGGQLPYFKTLLILAIETGMRRGEILGLKWPDVSHNRRVLTLALTKNGSGREVPLSQRAFNALMDWKERAPVDQSTVFPRTPGALEQAWRRLLLRAGITALRFRDLRHESVNRLFEGGLNGIEVSEARPQGRENRLHSFLVCFRGSFQRSGAISTRRRVPAGKIGADGEARRI</sequence>
<comment type="caution">
    <text evidence="5">The sequence shown here is derived from an EMBL/GenBank/DDBJ whole genome shotgun (WGS) entry which is preliminary data.</text>
</comment>
<dbReference type="AlphaFoldDB" id="A0A6M1S4W9"/>
<evidence type="ECO:0000256" key="3">
    <source>
        <dbReference type="ARBA" id="ARBA00023172"/>
    </source>
</evidence>
<evidence type="ECO:0000256" key="1">
    <source>
        <dbReference type="ARBA" id="ARBA00022908"/>
    </source>
</evidence>
<dbReference type="GO" id="GO:0006310">
    <property type="term" value="P:DNA recombination"/>
    <property type="evidence" value="ECO:0007669"/>
    <property type="project" value="UniProtKB-KW"/>
</dbReference>
<dbReference type="Pfam" id="PF00589">
    <property type="entry name" value="Phage_integrase"/>
    <property type="match status" value="1"/>
</dbReference>
<dbReference type="GO" id="GO:0015074">
    <property type="term" value="P:DNA integration"/>
    <property type="evidence" value="ECO:0007669"/>
    <property type="project" value="UniProtKB-KW"/>
</dbReference>
<dbReference type="Gene3D" id="1.10.150.130">
    <property type="match status" value="1"/>
</dbReference>
<organism evidence="5 6">
    <name type="scientific">Rhizobium daejeonense</name>
    <dbReference type="NCBI Taxonomy" id="240521"/>
    <lineage>
        <taxon>Bacteria</taxon>
        <taxon>Pseudomonadati</taxon>
        <taxon>Pseudomonadota</taxon>
        <taxon>Alphaproteobacteria</taxon>
        <taxon>Hyphomicrobiales</taxon>
        <taxon>Rhizobiaceae</taxon>
        <taxon>Rhizobium/Agrobacterium group</taxon>
        <taxon>Rhizobium</taxon>
    </lineage>
</organism>
<dbReference type="PANTHER" id="PTHR30349">
    <property type="entry name" value="PHAGE INTEGRASE-RELATED"/>
    <property type="match status" value="1"/>
</dbReference>
<keyword evidence="2" id="KW-0238">DNA-binding</keyword>
<dbReference type="Gene3D" id="1.10.443.10">
    <property type="entry name" value="Intergrase catalytic core"/>
    <property type="match status" value="1"/>
</dbReference>
<evidence type="ECO:0000313" key="6">
    <source>
        <dbReference type="Proteomes" id="UP000477849"/>
    </source>
</evidence>